<comment type="similarity">
    <text evidence="1 8">Belongs to the HAD-like hydrolase superfamily. EYA family.</text>
</comment>
<dbReference type="GO" id="GO:0004725">
    <property type="term" value="F:protein tyrosine phosphatase activity"/>
    <property type="evidence" value="ECO:0007669"/>
    <property type="project" value="UniProtKB-EC"/>
</dbReference>
<evidence type="ECO:0000256" key="6">
    <source>
        <dbReference type="PIRSR" id="PIRSR628472-1"/>
    </source>
</evidence>
<keyword evidence="8" id="KW-0804">Transcription</keyword>
<organism evidence="11 12">
    <name type="scientific">Nesidiocoris tenuis</name>
    <dbReference type="NCBI Taxonomy" id="355587"/>
    <lineage>
        <taxon>Eukaryota</taxon>
        <taxon>Metazoa</taxon>
        <taxon>Ecdysozoa</taxon>
        <taxon>Arthropoda</taxon>
        <taxon>Hexapoda</taxon>
        <taxon>Insecta</taxon>
        <taxon>Pterygota</taxon>
        <taxon>Neoptera</taxon>
        <taxon>Paraneoptera</taxon>
        <taxon>Hemiptera</taxon>
        <taxon>Heteroptera</taxon>
        <taxon>Panheteroptera</taxon>
        <taxon>Cimicomorpha</taxon>
        <taxon>Miridae</taxon>
        <taxon>Dicyphina</taxon>
        <taxon>Nesidiocoris</taxon>
    </lineage>
</organism>
<feature type="signal peptide" evidence="10">
    <location>
        <begin position="1"/>
        <end position="20"/>
    </location>
</feature>
<feature type="active site" description="Proton donor" evidence="6">
    <location>
        <position position="74"/>
    </location>
</feature>
<keyword evidence="8" id="KW-0805">Transcription regulation</keyword>
<reference evidence="11 12" key="1">
    <citation type="submission" date="2020-02" db="EMBL/GenBank/DDBJ databases">
        <authorList>
            <person name="Ferguson B K."/>
        </authorList>
    </citation>
    <scope>NUCLEOTIDE SEQUENCE [LARGE SCALE GENOMIC DNA]</scope>
</reference>
<feature type="non-terminal residue" evidence="11">
    <location>
        <position position="94"/>
    </location>
</feature>
<evidence type="ECO:0000256" key="7">
    <source>
        <dbReference type="PIRSR" id="PIRSR628472-2"/>
    </source>
</evidence>
<feature type="region of interest" description="Disordered" evidence="9">
    <location>
        <begin position="35"/>
        <end position="59"/>
    </location>
</feature>
<evidence type="ECO:0000256" key="3">
    <source>
        <dbReference type="ARBA" id="ARBA00022842"/>
    </source>
</evidence>
<proteinExistence type="inferred from homology"/>
<feature type="active site" description="Nucleophile" evidence="6">
    <location>
        <position position="72"/>
    </location>
</feature>
<dbReference type="OrthoDB" id="167668at2759"/>
<protein>
    <recommendedName>
        <fullName evidence="8">Eyes absent homolog</fullName>
        <ecNumber evidence="8">3.1.3.48</ecNumber>
    </recommendedName>
</protein>
<keyword evidence="2 8" id="KW-0378">Hydrolase</keyword>
<evidence type="ECO:0000256" key="8">
    <source>
        <dbReference type="RuleBase" id="RU362036"/>
    </source>
</evidence>
<dbReference type="EC" id="3.1.3.48" evidence="8"/>
<gene>
    <name evidence="11" type="ORF">NTEN_LOCUS22438</name>
</gene>
<evidence type="ECO:0000313" key="12">
    <source>
        <dbReference type="Proteomes" id="UP000479000"/>
    </source>
</evidence>
<keyword evidence="10" id="KW-0732">Signal</keyword>
<dbReference type="InterPro" id="IPR038102">
    <property type="entry name" value="EYA_dom_sf"/>
</dbReference>
<evidence type="ECO:0000256" key="1">
    <source>
        <dbReference type="ARBA" id="ARBA00010501"/>
    </source>
</evidence>
<comment type="cofactor">
    <cofactor evidence="7 8">
        <name>Mg(2+)</name>
        <dbReference type="ChEBI" id="CHEBI:18420"/>
    </cofactor>
    <text evidence="7 8">Binds 1 Mg(2+) ion per subunit.</text>
</comment>
<dbReference type="GO" id="GO:0046872">
    <property type="term" value="F:metal ion binding"/>
    <property type="evidence" value="ECO:0007669"/>
    <property type="project" value="UniProtKB-KW"/>
</dbReference>
<dbReference type="GO" id="GO:0030154">
    <property type="term" value="P:cell differentiation"/>
    <property type="evidence" value="ECO:0007669"/>
    <property type="project" value="TreeGrafter"/>
</dbReference>
<evidence type="ECO:0000256" key="2">
    <source>
        <dbReference type="ARBA" id="ARBA00022801"/>
    </source>
</evidence>
<dbReference type="InterPro" id="IPR028472">
    <property type="entry name" value="EYA"/>
</dbReference>
<dbReference type="AlphaFoldDB" id="A0A6H5HNW3"/>
<comment type="catalytic activity">
    <reaction evidence="5 8">
        <text>O-phospho-L-tyrosyl-[protein] + H2O = L-tyrosyl-[protein] + phosphate</text>
        <dbReference type="Rhea" id="RHEA:10684"/>
        <dbReference type="Rhea" id="RHEA-COMP:10136"/>
        <dbReference type="Rhea" id="RHEA-COMP:20101"/>
        <dbReference type="ChEBI" id="CHEBI:15377"/>
        <dbReference type="ChEBI" id="CHEBI:43474"/>
        <dbReference type="ChEBI" id="CHEBI:46858"/>
        <dbReference type="ChEBI" id="CHEBI:61978"/>
        <dbReference type="EC" id="3.1.3.48"/>
    </reaction>
</comment>
<dbReference type="Gene3D" id="3.40.50.12350">
    <property type="match status" value="1"/>
</dbReference>
<evidence type="ECO:0000256" key="10">
    <source>
        <dbReference type="SAM" id="SignalP"/>
    </source>
</evidence>
<keyword evidence="4 8" id="KW-0904">Protein phosphatase</keyword>
<sequence length="94" mass="10153">MSLIYLAAFFANLAIGIVLSIQIGDESVFEFPETSGRGRGRRVSCPLGPPSPSAAPGVGGMDSRLERVFIWDLDETIIIFHSLLTGSYASKYSK</sequence>
<evidence type="ECO:0000313" key="11">
    <source>
        <dbReference type="EMBL" id="CAB0018624.1"/>
    </source>
</evidence>
<dbReference type="Proteomes" id="UP000479000">
    <property type="component" value="Unassembled WGS sequence"/>
</dbReference>
<feature type="binding site" evidence="7">
    <location>
        <position position="74"/>
    </location>
    <ligand>
        <name>Mg(2+)</name>
        <dbReference type="ChEBI" id="CHEBI:18420"/>
    </ligand>
</feature>
<name>A0A6H5HNW3_9HEMI</name>
<accession>A0A6H5HNW3</accession>
<feature type="binding site" evidence="7">
    <location>
        <position position="72"/>
    </location>
    <ligand>
        <name>Mg(2+)</name>
        <dbReference type="ChEBI" id="CHEBI:18420"/>
    </ligand>
</feature>
<keyword evidence="7 8" id="KW-0479">Metal-binding</keyword>
<dbReference type="GO" id="GO:0045739">
    <property type="term" value="P:positive regulation of DNA repair"/>
    <property type="evidence" value="ECO:0007669"/>
    <property type="project" value="TreeGrafter"/>
</dbReference>
<evidence type="ECO:0000256" key="9">
    <source>
        <dbReference type="SAM" id="MobiDB-lite"/>
    </source>
</evidence>
<evidence type="ECO:0000256" key="5">
    <source>
        <dbReference type="ARBA" id="ARBA00051722"/>
    </source>
</evidence>
<dbReference type="GO" id="GO:0005634">
    <property type="term" value="C:nucleus"/>
    <property type="evidence" value="ECO:0007669"/>
    <property type="project" value="TreeGrafter"/>
</dbReference>
<keyword evidence="12" id="KW-1185">Reference proteome</keyword>
<dbReference type="PANTHER" id="PTHR10190:SF16">
    <property type="entry name" value="DEVELOPMENTAL PROTEIN EYES ABSENT"/>
    <property type="match status" value="1"/>
</dbReference>
<dbReference type="EMBL" id="CADCXU010033053">
    <property type="protein sequence ID" value="CAB0018624.1"/>
    <property type="molecule type" value="Genomic_DNA"/>
</dbReference>
<dbReference type="GO" id="GO:2001240">
    <property type="term" value="P:negative regulation of extrinsic apoptotic signaling pathway in absence of ligand"/>
    <property type="evidence" value="ECO:0007669"/>
    <property type="project" value="TreeGrafter"/>
</dbReference>
<evidence type="ECO:0000256" key="4">
    <source>
        <dbReference type="ARBA" id="ARBA00022912"/>
    </source>
</evidence>
<keyword evidence="3 7" id="KW-0460">Magnesium</keyword>
<feature type="chain" id="PRO_5026233015" description="Eyes absent homolog" evidence="10">
    <location>
        <begin position="21"/>
        <end position="94"/>
    </location>
</feature>
<dbReference type="PANTHER" id="PTHR10190">
    <property type="entry name" value="EYES ABSENT"/>
    <property type="match status" value="1"/>
</dbReference>